<dbReference type="PROSITE" id="PS50110">
    <property type="entry name" value="RESPONSE_REGULATORY"/>
    <property type="match status" value="1"/>
</dbReference>
<dbReference type="Gene3D" id="3.40.50.2300">
    <property type="match status" value="1"/>
</dbReference>
<dbReference type="InterPro" id="IPR011006">
    <property type="entry name" value="CheY-like_superfamily"/>
</dbReference>
<dbReference type="Pfam" id="PF00072">
    <property type="entry name" value="Response_reg"/>
    <property type="match status" value="1"/>
</dbReference>
<dbReference type="SUPFAM" id="SSF52172">
    <property type="entry name" value="CheY-like"/>
    <property type="match status" value="1"/>
</dbReference>
<dbReference type="InterPro" id="IPR001789">
    <property type="entry name" value="Sig_transdc_resp-reg_receiver"/>
</dbReference>
<accession>A0A318PX63</accession>
<evidence type="ECO:0000259" key="3">
    <source>
        <dbReference type="PROSITE" id="PS50110"/>
    </source>
</evidence>
<feature type="domain" description="Response regulatory" evidence="3">
    <location>
        <begin position="7"/>
        <end position="114"/>
    </location>
</feature>
<sequence>MTQHSRRVLVVEDEEMIANLLLTVIEASGLQVTSCPSVASAMDTLSHATFDAALVDLTLPDGAPDGVIAALREKDVPVIVISGDPDRLGRHPDLPGLSKPFRMKALMAQLESCLAARMPASPP</sequence>
<reference evidence="4 5" key="1">
    <citation type="submission" date="2017-07" db="EMBL/GenBank/DDBJ databases">
        <title>A draft genome sequence of Gluconacetobacter entanii LTH 4560.</title>
        <authorList>
            <person name="Skraban J."/>
            <person name="Cleenwerck I."/>
            <person name="Vandamme P."/>
            <person name="Trcek J."/>
        </authorList>
    </citation>
    <scope>NUCLEOTIDE SEQUENCE [LARGE SCALE GENOMIC DNA]</scope>
    <source>
        <strain evidence="4 5">LTH 4560</strain>
    </source>
</reference>
<dbReference type="PANTHER" id="PTHR44591">
    <property type="entry name" value="STRESS RESPONSE REGULATOR PROTEIN 1"/>
    <property type="match status" value="1"/>
</dbReference>
<dbReference type="SMART" id="SM00448">
    <property type="entry name" value="REC"/>
    <property type="match status" value="1"/>
</dbReference>
<dbReference type="Proteomes" id="UP000248301">
    <property type="component" value="Unassembled WGS sequence"/>
</dbReference>
<proteinExistence type="predicted"/>
<evidence type="ECO:0000256" key="1">
    <source>
        <dbReference type="ARBA" id="ARBA00022553"/>
    </source>
</evidence>
<protein>
    <submittedName>
        <fullName evidence="4">Response regulator</fullName>
    </submittedName>
</protein>
<dbReference type="InterPro" id="IPR050595">
    <property type="entry name" value="Bact_response_regulator"/>
</dbReference>
<dbReference type="PANTHER" id="PTHR44591:SF3">
    <property type="entry name" value="RESPONSE REGULATORY DOMAIN-CONTAINING PROTEIN"/>
    <property type="match status" value="1"/>
</dbReference>
<organism evidence="4 5">
    <name type="scientific">Gluconacetobacter entanii</name>
    <dbReference type="NCBI Taxonomy" id="108528"/>
    <lineage>
        <taxon>Bacteria</taxon>
        <taxon>Pseudomonadati</taxon>
        <taxon>Pseudomonadota</taxon>
        <taxon>Alphaproteobacteria</taxon>
        <taxon>Acetobacterales</taxon>
        <taxon>Acetobacteraceae</taxon>
        <taxon>Gluconacetobacter</taxon>
    </lineage>
</organism>
<dbReference type="AlphaFoldDB" id="A0A318PX63"/>
<evidence type="ECO:0000313" key="4">
    <source>
        <dbReference type="EMBL" id="PYD62936.1"/>
    </source>
</evidence>
<name>A0A318PX63_9PROT</name>
<dbReference type="GO" id="GO:0000160">
    <property type="term" value="P:phosphorelay signal transduction system"/>
    <property type="evidence" value="ECO:0007669"/>
    <property type="project" value="InterPro"/>
</dbReference>
<comment type="caution">
    <text evidence="4">The sequence shown here is derived from an EMBL/GenBank/DDBJ whole genome shotgun (WGS) entry which is preliminary data.</text>
</comment>
<feature type="modified residue" description="4-aspartylphosphate" evidence="2">
    <location>
        <position position="56"/>
    </location>
</feature>
<keyword evidence="1 2" id="KW-0597">Phosphoprotein</keyword>
<evidence type="ECO:0000256" key="2">
    <source>
        <dbReference type="PROSITE-ProRule" id="PRU00169"/>
    </source>
</evidence>
<dbReference type="EMBL" id="NKUF01000019">
    <property type="protein sequence ID" value="PYD62936.1"/>
    <property type="molecule type" value="Genomic_DNA"/>
</dbReference>
<gene>
    <name evidence="4" type="ORF">CFR72_09565</name>
</gene>
<evidence type="ECO:0000313" key="5">
    <source>
        <dbReference type="Proteomes" id="UP000248301"/>
    </source>
</evidence>
<dbReference type="OrthoDB" id="7278751at2"/>